<dbReference type="GO" id="GO:0004792">
    <property type="term" value="F:thiosulfate-cyanide sulfurtransferase activity"/>
    <property type="evidence" value="ECO:0007669"/>
    <property type="project" value="InterPro"/>
</dbReference>
<dbReference type="InterPro" id="IPR001763">
    <property type="entry name" value="Rhodanese-like_dom"/>
</dbReference>
<dbReference type="InterPro" id="IPR036873">
    <property type="entry name" value="Rhodanese-like_dom_sf"/>
</dbReference>
<dbReference type="OrthoDB" id="9811849at2"/>
<evidence type="ECO:0000313" key="4">
    <source>
        <dbReference type="EMBL" id="BAU50295.1"/>
    </source>
</evidence>
<dbReference type="Pfam" id="PF00581">
    <property type="entry name" value="Rhodanese"/>
    <property type="match status" value="2"/>
</dbReference>
<dbReference type="Gene3D" id="3.40.250.10">
    <property type="entry name" value="Rhodanese-like domain"/>
    <property type="match status" value="2"/>
</dbReference>
<dbReference type="RefSeq" id="WP_096462610.1">
    <property type="nucleotide sequence ID" value="NZ_AP014936.1"/>
</dbReference>
<evidence type="ECO:0000259" key="3">
    <source>
        <dbReference type="PROSITE" id="PS50206"/>
    </source>
</evidence>
<dbReference type="SUPFAM" id="SSF52821">
    <property type="entry name" value="Rhodanese/Cell cycle control phosphatase"/>
    <property type="match status" value="2"/>
</dbReference>
<dbReference type="PANTHER" id="PTHR43855">
    <property type="entry name" value="THIOSULFATE SULFURTRANSFERASE"/>
    <property type="match status" value="1"/>
</dbReference>
<dbReference type="Proteomes" id="UP000218899">
    <property type="component" value="Chromosome"/>
</dbReference>
<dbReference type="PANTHER" id="PTHR43855:SF1">
    <property type="entry name" value="THIOSULFATE SULFURTRANSFERASE"/>
    <property type="match status" value="1"/>
</dbReference>
<dbReference type="CDD" id="cd01448">
    <property type="entry name" value="TST_Repeat_1"/>
    <property type="match status" value="1"/>
</dbReference>
<dbReference type="InterPro" id="IPR001307">
    <property type="entry name" value="Thiosulphate_STrfase_CS"/>
</dbReference>
<protein>
    <submittedName>
        <fullName evidence="4">Thiosulfate sulfurtransferase</fullName>
    </submittedName>
</protein>
<accession>A0A1C7AFV6</accession>
<feature type="signal peptide" evidence="2">
    <location>
        <begin position="1"/>
        <end position="23"/>
    </location>
</feature>
<dbReference type="InterPro" id="IPR051126">
    <property type="entry name" value="Thiosulfate_sulfurtransferase"/>
</dbReference>
<dbReference type="SMART" id="SM00450">
    <property type="entry name" value="RHOD"/>
    <property type="match status" value="2"/>
</dbReference>
<sequence>MSRFIPKGLVAVLLAFVAAMAEAAPVLVDDAWVAARLDDPNVVLVDMSDPTQYLRFHLPGAVHLPYDAIVKKPPAARFPTRLSDAELAALLGNVGIARDRHVVLYDDMGGLNAARLFWELERIGHPKVSVLDGGLVTWVLNGRRVVNEPVTRAPTTYTLDGPGRDNEATLAEVRSAAEGHSPLLLDVRSDEEYAGSPREPRSGHVPGAKLWSWDRALDLPRGFARRPPAALQPTLESLGVKKDRPVITYCRSGHRAAQTYLTLRSLGYDKVKVYANSMNEYAAHADAPLKKGREP</sequence>
<dbReference type="CDD" id="cd01449">
    <property type="entry name" value="TST_Repeat_2"/>
    <property type="match status" value="1"/>
</dbReference>
<organism evidence="4 5">
    <name type="scientific">Sulfurifustis variabilis</name>
    <dbReference type="NCBI Taxonomy" id="1675686"/>
    <lineage>
        <taxon>Bacteria</taxon>
        <taxon>Pseudomonadati</taxon>
        <taxon>Pseudomonadota</taxon>
        <taxon>Gammaproteobacteria</taxon>
        <taxon>Acidiferrobacterales</taxon>
        <taxon>Acidiferrobacteraceae</taxon>
        <taxon>Sulfurifustis</taxon>
    </lineage>
</organism>
<dbReference type="KEGG" id="sva:SVA_3761"/>
<feature type="domain" description="Rhodanese" evidence="3">
    <location>
        <begin position="38"/>
        <end position="147"/>
    </location>
</feature>
<keyword evidence="4" id="KW-0808">Transferase</keyword>
<evidence type="ECO:0000256" key="2">
    <source>
        <dbReference type="SAM" id="SignalP"/>
    </source>
</evidence>
<feature type="chain" id="PRO_5008752442" evidence="2">
    <location>
        <begin position="24"/>
        <end position="295"/>
    </location>
</feature>
<proteinExistence type="predicted"/>
<keyword evidence="1" id="KW-0677">Repeat</keyword>
<keyword evidence="5" id="KW-1185">Reference proteome</keyword>
<dbReference type="PROSITE" id="PS00380">
    <property type="entry name" value="RHODANESE_1"/>
    <property type="match status" value="1"/>
</dbReference>
<gene>
    <name evidence="4" type="ORF">SVA_3761</name>
</gene>
<evidence type="ECO:0000313" key="5">
    <source>
        <dbReference type="Proteomes" id="UP000218899"/>
    </source>
</evidence>
<evidence type="ECO:0000256" key="1">
    <source>
        <dbReference type="ARBA" id="ARBA00022737"/>
    </source>
</evidence>
<keyword evidence="2" id="KW-0732">Signal</keyword>
<dbReference type="EMBL" id="AP014936">
    <property type="protein sequence ID" value="BAU50295.1"/>
    <property type="molecule type" value="Genomic_DNA"/>
</dbReference>
<dbReference type="PROSITE" id="PS50206">
    <property type="entry name" value="RHODANESE_3"/>
    <property type="match status" value="2"/>
</dbReference>
<dbReference type="AlphaFoldDB" id="A0A1C7AFV6"/>
<name>A0A1C7AFV6_9GAMM</name>
<reference evidence="4 5" key="1">
    <citation type="submission" date="2015-08" db="EMBL/GenBank/DDBJ databases">
        <title>Complete genome sequence of Sulfurifustis variabilis.</title>
        <authorList>
            <person name="Miura A."/>
            <person name="Kojima H."/>
            <person name="Fukui M."/>
        </authorList>
    </citation>
    <scope>NUCLEOTIDE SEQUENCE [LARGE SCALE GENOMIC DNA]</scope>
    <source>
        <strain evidence="5">skN76</strain>
    </source>
</reference>
<feature type="domain" description="Rhodanese" evidence="3">
    <location>
        <begin position="178"/>
        <end position="290"/>
    </location>
</feature>